<evidence type="ECO:0000313" key="2">
    <source>
        <dbReference type="EMBL" id="WEL20027.1"/>
    </source>
</evidence>
<proteinExistence type="predicted"/>
<dbReference type="PROSITE" id="PS51257">
    <property type="entry name" value="PROKAR_LIPOPROTEIN"/>
    <property type="match status" value="1"/>
</dbReference>
<dbReference type="Proteomes" id="UP001218034">
    <property type="component" value="Chromosome"/>
</dbReference>
<gene>
    <name evidence="2" type="ORF">SVXNc_1035</name>
</gene>
<dbReference type="EMBL" id="CP104395">
    <property type="protein sequence ID" value="WEL20027.1"/>
    <property type="molecule type" value="Genomic_DNA"/>
</dbReference>
<dbReference type="RefSeq" id="WP_347721856.1">
    <property type="nucleotide sequence ID" value="NZ_CP104395.1"/>
</dbReference>
<reference evidence="2 3" key="1">
    <citation type="submission" date="2022-09" db="EMBL/GenBank/DDBJ databases">
        <title>Xylan utilization by haloarchaea-nanohaloarchaea associations.</title>
        <authorList>
            <person name="Yakimov M."/>
        </authorList>
    </citation>
    <scope>NUCLEOTIDE SEQUENCE [LARGE SCALE GENOMIC DNA]</scope>
    <source>
        <strain evidence="2 3">SVXNc</strain>
    </source>
</reference>
<sequence length="396" mass="42443">MNITNSKIVLALMIIVAASGCTDPENSSSDVQISQTEGLVIDEFAAFPADVPEKTQVQIDLVMVNKGEREATNVDWSIENIPFEGSRTWSKEGGFEQQNLRVAAGNPETGQQAGRRSIHPTISAPDLSQGLSIPYTMNANVTYDYSTIGVTDVTLMSRSQYQETGTSKSSVSLDNSGGPIQLETDTRNPIVYYSTGGSTSVQNSRFCVTAENAGTGNIVGDSVDVSVETSGTLEVSEQRDGDYGTAASAPIQFIGGRSSSQNCFYIKAPGSVSGQLTLPITVRADYRYQMMDSTTVTVNGRGEGGLNAPDSGDDSSSWTWSYDSWADEREQAQIDAFWNTASGTGGVAELVSEGYLSESDAEDRNAETICSAYHEAEQDDADVETSFYDELGCQED</sequence>
<keyword evidence="3" id="KW-1185">Reference proteome</keyword>
<organism evidence="2 3">
    <name type="scientific">Candidatus Nanohalococcus occultus</name>
    <dbReference type="NCBI Taxonomy" id="2978047"/>
    <lineage>
        <taxon>Archaea</taxon>
        <taxon>Candidatus Nanohalarchaeota</taxon>
        <taxon>Candidatus Nanohalarchaeota incertae sedis</taxon>
        <taxon>Candidatus Nanohalococcus</taxon>
    </lineage>
</organism>
<name>A0ABY8CFN2_9ARCH</name>
<feature type="region of interest" description="Disordered" evidence="1">
    <location>
        <begin position="299"/>
        <end position="319"/>
    </location>
</feature>
<evidence type="ECO:0008006" key="4">
    <source>
        <dbReference type="Google" id="ProtNLM"/>
    </source>
</evidence>
<dbReference type="GeneID" id="90590473"/>
<evidence type="ECO:0000256" key="1">
    <source>
        <dbReference type="SAM" id="MobiDB-lite"/>
    </source>
</evidence>
<accession>A0ABY8CFN2</accession>
<protein>
    <recommendedName>
        <fullName evidence="4">CARDB domain-containing protein</fullName>
    </recommendedName>
</protein>
<evidence type="ECO:0000313" key="3">
    <source>
        <dbReference type="Proteomes" id="UP001218034"/>
    </source>
</evidence>